<evidence type="ECO:0000313" key="9">
    <source>
        <dbReference type="Proteomes" id="UP000315889"/>
    </source>
</evidence>
<name>A0A520MCX9_9GAMM</name>
<evidence type="ECO:0000256" key="3">
    <source>
        <dbReference type="ARBA" id="ARBA00022692"/>
    </source>
</evidence>
<feature type="transmembrane region" description="Helical" evidence="6">
    <location>
        <begin position="96"/>
        <end position="115"/>
    </location>
</feature>
<dbReference type="Pfam" id="PF01027">
    <property type="entry name" value="Bax1-I"/>
    <property type="match status" value="1"/>
</dbReference>
<feature type="transmembrane region" description="Helical" evidence="6">
    <location>
        <begin position="205"/>
        <end position="222"/>
    </location>
</feature>
<comment type="subcellular location">
    <subcellularLocation>
        <location evidence="1">Membrane</location>
        <topology evidence="1">Multi-pass membrane protein</topology>
    </subcellularLocation>
</comment>
<feature type="transmembrane region" description="Helical" evidence="6">
    <location>
        <begin position="152"/>
        <end position="172"/>
    </location>
</feature>
<evidence type="ECO:0000256" key="7">
    <source>
        <dbReference type="SAM" id="MobiDB-lite"/>
    </source>
</evidence>
<reference evidence="8 9" key="1">
    <citation type="submission" date="2019-02" db="EMBL/GenBank/DDBJ databases">
        <title>Prokaryotic population dynamics and viral predation in marine succession experiment using metagenomics: the confinement effect.</title>
        <authorList>
            <person name="Haro-Moreno J.M."/>
            <person name="Rodriguez-Valera F."/>
            <person name="Lopez-Perez M."/>
        </authorList>
    </citation>
    <scope>NUCLEOTIDE SEQUENCE [LARGE SCALE GENOMIC DNA]</scope>
    <source>
        <strain evidence="8">MED-G170</strain>
    </source>
</reference>
<dbReference type="GO" id="GO:0016020">
    <property type="term" value="C:membrane"/>
    <property type="evidence" value="ECO:0007669"/>
    <property type="project" value="UniProtKB-SubCell"/>
</dbReference>
<feature type="transmembrane region" description="Helical" evidence="6">
    <location>
        <begin position="242"/>
        <end position="260"/>
    </location>
</feature>
<evidence type="ECO:0000256" key="6">
    <source>
        <dbReference type="RuleBase" id="RU004379"/>
    </source>
</evidence>
<evidence type="ECO:0000256" key="2">
    <source>
        <dbReference type="ARBA" id="ARBA00010350"/>
    </source>
</evidence>
<feature type="region of interest" description="Disordered" evidence="7">
    <location>
        <begin position="63"/>
        <end position="91"/>
    </location>
</feature>
<feature type="transmembrane region" description="Helical" evidence="6">
    <location>
        <begin position="121"/>
        <end position="140"/>
    </location>
</feature>
<keyword evidence="3 6" id="KW-0812">Transmembrane</keyword>
<evidence type="ECO:0000256" key="5">
    <source>
        <dbReference type="ARBA" id="ARBA00023136"/>
    </source>
</evidence>
<dbReference type="PANTHER" id="PTHR23291:SF50">
    <property type="entry name" value="PROTEIN LIFEGUARD 4"/>
    <property type="match status" value="1"/>
</dbReference>
<evidence type="ECO:0000256" key="1">
    <source>
        <dbReference type="ARBA" id="ARBA00004141"/>
    </source>
</evidence>
<comment type="caution">
    <text evidence="8">The sequence shown here is derived from an EMBL/GenBank/DDBJ whole genome shotgun (WGS) entry which is preliminary data.</text>
</comment>
<sequence length="266" mass="29581">METSLYFKTLLILSIQLGIIFVGCFYFLKKAKESYIQGVPFLGLEFIGKKNSRGELDLIPINPDPINEDEKNDSSLVTSDTSNTEKEEEPTKQQALMAKIFLVWMLSMFGMIIFARINTAMGLSLMTITSISFSPLLGVIMLEMDENDGLRAILLTCFITVAAAIVGMYSGIDFSFMRSFLFFGLCALILIGLVRLFFGMTTAMIRAKAIAGAILFSLYLVYDFNRLKQIGDLGVNDWSTALQIAISIYLDILNLLLEILDAMGNS</sequence>
<keyword evidence="4 6" id="KW-1133">Transmembrane helix</keyword>
<organism evidence="8 9">
    <name type="scientific">SAR92 clade bacterium</name>
    <dbReference type="NCBI Taxonomy" id="2315479"/>
    <lineage>
        <taxon>Bacteria</taxon>
        <taxon>Pseudomonadati</taxon>
        <taxon>Pseudomonadota</taxon>
        <taxon>Gammaproteobacteria</taxon>
        <taxon>Cellvibrionales</taxon>
        <taxon>Porticoccaceae</taxon>
        <taxon>SAR92 clade</taxon>
    </lineage>
</organism>
<evidence type="ECO:0008006" key="10">
    <source>
        <dbReference type="Google" id="ProtNLM"/>
    </source>
</evidence>
<protein>
    <recommendedName>
        <fullName evidence="10">Bax inhibitor-1/YccA family protein</fullName>
    </recommendedName>
</protein>
<proteinExistence type="inferred from homology"/>
<comment type="similarity">
    <text evidence="2 6">Belongs to the BI1 family.</text>
</comment>
<dbReference type="AlphaFoldDB" id="A0A520MCX9"/>
<evidence type="ECO:0000256" key="4">
    <source>
        <dbReference type="ARBA" id="ARBA00022989"/>
    </source>
</evidence>
<keyword evidence="5 6" id="KW-0472">Membrane</keyword>
<accession>A0A520MCX9</accession>
<feature type="transmembrane region" description="Helical" evidence="6">
    <location>
        <begin position="178"/>
        <end position="198"/>
    </location>
</feature>
<feature type="transmembrane region" description="Helical" evidence="6">
    <location>
        <begin position="6"/>
        <end position="28"/>
    </location>
</feature>
<evidence type="ECO:0000313" key="8">
    <source>
        <dbReference type="EMBL" id="RZO19064.1"/>
    </source>
</evidence>
<dbReference type="EMBL" id="SHBP01000021">
    <property type="protein sequence ID" value="RZO19064.1"/>
    <property type="molecule type" value="Genomic_DNA"/>
</dbReference>
<dbReference type="PANTHER" id="PTHR23291">
    <property type="entry name" value="BAX INHIBITOR-RELATED"/>
    <property type="match status" value="1"/>
</dbReference>
<gene>
    <name evidence="8" type="ORF">EVB03_09210</name>
</gene>
<dbReference type="InterPro" id="IPR006214">
    <property type="entry name" value="Bax_inhibitor_1-related"/>
</dbReference>
<dbReference type="Proteomes" id="UP000315889">
    <property type="component" value="Unassembled WGS sequence"/>
</dbReference>